<organism evidence="1 2">
    <name type="scientific">Mycena albidolilacea</name>
    <dbReference type="NCBI Taxonomy" id="1033008"/>
    <lineage>
        <taxon>Eukaryota</taxon>
        <taxon>Fungi</taxon>
        <taxon>Dikarya</taxon>
        <taxon>Basidiomycota</taxon>
        <taxon>Agaricomycotina</taxon>
        <taxon>Agaricomycetes</taxon>
        <taxon>Agaricomycetidae</taxon>
        <taxon>Agaricales</taxon>
        <taxon>Marasmiineae</taxon>
        <taxon>Mycenaceae</taxon>
        <taxon>Mycena</taxon>
    </lineage>
</organism>
<gene>
    <name evidence="1" type="ORF">DFH08DRAFT_944339</name>
</gene>
<evidence type="ECO:0000313" key="1">
    <source>
        <dbReference type="EMBL" id="KAJ7308678.1"/>
    </source>
</evidence>
<name>A0AAD6Z5Z2_9AGAR</name>
<comment type="caution">
    <text evidence="1">The sequence shown here is derived from an EMBL/GenBank/DDBJ whole genome shotgun (WGS) entry which is preliminary data.</text>
</comment>
<evidence type="ECO:0000313" key="2">
    <source>
        <dbReference type="Proteomes" id="UP001218218"/>
    </source>
</evidence>
<dbReference type="AlphaFoldDB" id="A0AAD6Z5Z2"/>
<accession>A0AAD6Z5Z2</accession>
<protein>
    <recommendedName>
        <fullName evidence="3">F-box domain-containing protein</fullName>
    </recommendedName>
</protein>
<proteinExistence type="predicted"/>
<dbReference type="EMBL" id="JARIHO010000084">
    <property type="protein sequence ID" value="KAJ7308678.1"/>
    <property type="molecule type" value="Genomic_DNA"/>
</dbReference>
<keyword evidence="2" id="KW-1185">Reference proteome</keyword>
<evidence type="ECO:0008006" key="3">
    <source>
        <dbReference type="Google" id="ProtNLM"/>
    </source>
</evidence>
<dbReference type="Proteomes" id="UP001218218">
    <property type="component" value="Unassembled WGS sequence"/>
</dbReference>
<reference evidence="1" key="1">
    <citation type="submission" date="2023-03" db="EMBL/GenBank/DDBJ databases">
        <title>Massive genome expansion in bonnet fungi (Mycena s.s.) driven by repeated elements and novel gene families across ecological guilds.</title>
        <authorList>
            <consortium name="Lawrence Berkeley National Laboratory"/>
            <person name="Harder C.B."/>
            <person name="Miyauchi S."/>
            <person name="Viragh M."/>
            <person name="Kuo A."/>
            <person name="Thoen E."/>
            <person name="Andreopoulos B."/>
            <person name="Lu D."/>
            <person name="Skrede I."/>
            <person name="Drula E."/>
            <person name="Henrissat B."/>
            <person name="Morin E."/>
            <person name="Kohler A."/>
            <person name="Barry K."/>
            <person name="LaButti K."/>
            <person name="Morin E."/>
            <person name="Salamov A."/>
            <person name="Lipzen A."/>
            <person name="Mereny Z."/>
            <person name="Hegedus B."/>
            <person name="Baldrian P."/>
            <person name="Stursova M."/>
            <person name="Weitz H."/>
            <person name="Taylor A."/>
            <person name="Grigoriev I.V."/>
            <person name="Nagy L.G."/>
            <person name="Martin F."/>
            <person name="Kauserud H."/>
        </authorList>
    </citation>
    <scope>NUCLEOTIDE SEQUENCE</scope>
    <source>
        <strain evidence="1">CBHHK002</strain>
    </source>
</reference>
<sequence length="446" mass="49570">MCMNIGELPQDVLLELAKQLNVRDLLSFLSVRFDSCVELRIPRISQVPKICRVIRELQFQRSLWLEALSRIREIELQPLPLSTPDSLDTLSLRELQTVARRADRLRRNLQSENPRPAHIRSLPARGRIFVVPGAHPAVAHGPGFATCWDIVSAQMVGRLEIPHLVVRSGALCMDIAGKALVGASISGRPDMNLAVICIDFRDRAHISVSHVISPTIPQYSRPSSFFINSCLVGFLDDPVIVSWCMDADAAVQVAPQLAKSSFRAECLPLGRSLYILPWVPGSTSDGEVEVIPHPASDRQRTDTPPTSGGSSFALQYPYKEMAHIAHDHTFLHFRPGRVIHGDLELRQGCVYEHHQPIFRLAVGSSGTYVLLLIGSQHRERFLGLVHFEETPVPHTTFRKLDVGDVSLHLCDQIALDDALGLVLLVNLEGETTVLSSFGRSTRRRSD</sequence>